<keyword evidence="1" id="KW-0949">S-adenosyl-L-methionine</keyword>
<dbReference type="PIRSF" id="PIRSF006779">
    <property type="entry name" value="UCP006779"/>
    <property type="match status" value="1"/>
</dbReference>
<dbReference type="InterPro" id="IPR046469">
    <property type="entry name" value="SAM_HAT_N"/>
</dbReference>
<dbReference type="InterPro" id="IPR002747">
    <property type="entry name" value="SAM_OH_AdoTrfase"/>
</dbReference>
<dbReference type="Pfam" id="PF01887">
    <property type="entry name" value="SAM_HAT_N"/>
    <property type="match status" value="1"/>
</dbReference>
<dbReference type="InterPro" id="IPR023227">
    <property type="entry name" value="SAM_OH_AdoTrfase_C_sf"/>
</dbReference>
<evidence type="ECO:0000313" key="6">
    <source>
        <dbReference type="EMBL" id="CAB5034452.1"/>
    </source>
</evidence>
<sequence length="265" mass="28383">MSRPVTFLSDYGYEDEYVGVCHALIAERAPQSRIFDVTHGIKRHDVRSGALILRRSLPYFPPGVHLAVVDPQVGGERRGVAVRTADEDRVFVAPDNGLISLAAQRFGGIVEAVDISGTPQRLEPTAATFHGRDIFAPVAGHIAAGGHLSECGTPIDPDELVVLEMPLARAEGDQLIAHALTIDTFGNVTLDVEHEELAAFGLRLGQLLSVNGNDAPYVSSYIDVPGGALLVYEDAYRSLALAVNRGSAAELLGLSIDDEVRITPR</sequence>
<comment type="similarity">
    <text evidence="2">Belongs to the SAM hydrolase / SAM-dependent halogenase family.</text>
</comment>
<dbReference type="SUPFAM" id="SSF102522">
    <property type="entry name" value="Bacterial fluorinating enzyme, N-terminal domain"/>
    <property type="match status" value="1"/>
</dbReference>
<evidence type="ECO:0000259" key="4">
    <source>
        <dbReference type="Pfam" id="PF20257"/>
    </source>
</evidence>
<gene>
    <name evidence="5" type="ORF">UFOPK3522_01789</name>
    <name evidence="6" type="ORF">UFOPK4175_00679</name>
</gene>
<dbReference type="SUPFAM" id="SSF101852">
    <property type="entry name" value="Bacterial fluorinating enzyme, C-terminal domain"/>
    <property type="match status" value="1"/>
</dbReference>
<dbReference type="Gene3D" id="2.40.30.90">
    <property type="entry name" value="Bacterial fluorinating enzyme like"/>
    <property type="match status" value="1"/>
</dbReference>
<evidence type="ECO:0000313" key="5">
    <source>
        <dbReference type="EMBL" id="CAB4347657.1"/>
    </source>
</evidence>
<dbReference type="InterPro" id="IPR046470">
    <property type="entry name" value="SAM_HAT_C"/>
</dbReference>
<feature type="domain" description="S-adenosyl-l-methionine hydroxide adenosyltransferase N-terminal" evidence="3">
    <location>
        <begin position="5"/>
        <end position="152"/>
    </location>
</feature>
<dbReference type="EMBL" id="CAFBPX010000103">
    <property type="protein sequence ID" value="CAB5034452.1"/>
    <property type="molecule type" value="Genomic_DNA"/>
</dbReference>
<name>A0A6J7S0T4_9ZZZZ</name>
<dbReference type="InterPro" id="IPR023228">
    <property type="entry name" value="SAM_OH_AdoTrfase_N_sf"/>
</dbReference>
<proteinExistence type="inferred from homology"/>
<dbReference type="AlphaFoldDB" id="A0A6J7S0T4"/>
<evidence type="ECO:0000256" key="1">
    <source>
        <dbReference type="ARBA" id="ARBA00022691"/>
    </source>
</evidence>
<feature type="domain" description="S-adenosyl-l-methionine hydroxide adenosyltransferase C-terminal" evidence="4">
    <location>
        <begin position="180"/>
        <end position="261"/>
    </location>
</feature>
<dbReference type="PANTHER" id="PTHR35092">
    <property type="entry name" value="CHLORINASE MJ1651"/>
    <property type="match status" value="1"/>
</dbReference>
<dbReference type="Gene3D" id="3.40.50.10790">
    <property type="entry name" value="S-adenosyl-l-methionine hydroxide adenosyltransferase, N-terminal"/>
    <property type="match status" value="1"/>
</dbReference>
<accession>A0A6J7S0T4</accession>
<reference evidence="6" key="1">
    <citation type="submission" date="2020-05" db="EMBL/GenBank/DDBJ databases">
        <authorList>
            <person name="Chiriac C."/>
            <person name="Salcher M."/>
            <person name="Ghai R."/>
            <person name="Kavagutti S V."/>
        </authorList>
    </citation>
    <scope>NUCLEOTIDE SEQUENCE</scope>
</reference>
<dbReference type="EMBL" id="CAESAO010000250">
    <property type="protein sequence ID" value="CAB4347657.1"/>
    <property type="molecule type" value="Genomic_DNA"/>
</dbReference>
<evidence type="ECO:0000256" key="2">
    <source>
        <dbReference type="ARBA" id="ARBA00024035"/>
    </source>
</evidence>
<dbReference type="PANTHER" id="PTHR35092:SF1">
    <property type="entry name" value="CHLORINASE MJ1651"/>
    <property type="match status" value="1"/>
</dbReference>
<protein>
    <submittedName>
        <fullName evidence="6">Unannotated protein</fullName>
    </submittedName>
</protein>
<evidence type="ECO:0000259" key="3">
    <source>
        <dbReference type="Pfam" id="PF01887"/>
    </source>
</evidence>
<dbReference type="Pfam" id="PF20257">
    <property type="entry name" value="SAM_HAT_C"/>
    <property type="match status" value="1"/>
</dbReference>
<organism evidence="6">
    <name type="scientific">freshwater metagenome</name>
    <dbReference type="NCBI Taxonomy" id="449393"/>
    <lineage>
        <taxon>unclassified sequences</taxon>
        <taxon>metagenomes</taxon>
        <taxon>ecological metagenomes</taxon>
    </lineage>
</organism>